<sequence>MLWSFLCCPTVRLSHCVAAAALQDPRHGTCPTAELAPLEARIVRGRAGYCGAILESSPASGATPQRDDTQVRIKNRLGPSRSLHSAAAYWAKGPTQGRSPTSGHKPQLSLGPEKV</sequence>
<protein>
    <recommendedName>
        <fullName evidence="5">Secreted protein</fullName>
    </recommendedName>
</protein>
<feature type="chain" id="PRO_5043720288" description="Secreted protein" evidence="2">
    <location>
        <begin position="20"/>
        <end position="115"/>
    </location>
</feature>
<dbReference type="Proteomes" id="UP001066276">
    <property type="component" value="Chromosome 4_2"/>
</dbReference>
<evidence type="ECO:0008006" key="5">
    <source>
        <dbReference type="Google" id="ProtNLM"/>
    </source>
</evidence>
<dbReference type="AlphaFoldDB" id="A0AAV7SDU3"/>
<accession>A0AAV7SDU3</accession>
<comment type="caution">
    <text evidence="3">The sequence shown here is derived from an EMBL/GenBank/DDBJ whole genome shotgun (WGS) entry which is preliminary data.</text>
</comment>
<name>A0AAV7SDU3_PLEWA</name>
<feature type="signal peptide" evidence="2">
    <location>
        <begin position="1"/>
        <end position="19"/>
    </location>
</feature>
<keyword evidence="2" id="KW-0732">Signal</keyword>
<reference evidence="3" key="1">
    <citation type="journal article" date="2022" name="bioRxiv">
        <title>Sequencing and chromosome-scale assembly of the giantPleurodeles waltlgenome.</title>
        <authorList>
            <person name="Brown T."/>
            <person name="Elewa A."/>
            <person name="Iarovenko S."/>
            <person name="Subramanian E."/>
            <person name="Araus A.J."/>
            <person name="Petzold A."/>
            <person name="Susuki M."/>
            <person name="Suzuki K.-i.T."/>
            <person name="Hayashi T."/>
            <person name="Toyoda A."/>
            <person name="Oliveira C."/>
            <person name="Osipova E."/>
            <person name="Leigh N.D."/>
            <person name="Simon A."/>
            <person name="Yun M.H."/>
        </authorList>
    </citation>
    <scope>NUCLEOTIDE SEQUENCE</scope>
    <source>
        <strain evidence="3">20211129_DDA</strain>
        <tissue evidence="3">Liver</tissue>
    </source>
</reference>
<evidence type="ECO:0000256" key="1">
    <source>
        <dbReference type="SAM" id="MobiDB-lite"/>
    </source>
</evidence>
<evidence type="ECO:0000313" key="3">
    <source>
        <dbReference type="EMBL" id="KAJ1162173.1"/>
    </source>
</evidence>
<dbReference type="EMBL" id="JANPWB010000008">
    <property type="protein sequence ID" value="KAJ1162173.1"/>
    <property type="molecule type" value="Genomic_DNA"/>
</dbReference>
<proteinExistence type="predicted"/>
<organism evidence="3 4">
    <name type="scientific">Pleurodeles waltl</name>
    <name type="common">Iberian ribbed newt</name>
    <dbReference type="NCBI Taxonomy" id="8319"/>
    <lineage>
        <taxon>Eukaryota</taxon>
        <taxon>Metazoa</taxon>
        <taxon>Chordata</taxon>
        <taxon>Craniata</taxon>
        <taxon>Vertebrata</taxon>
        <taxon>Euteleostomi</taxon>
        <taxon>Amphibia</taxon>
        <taxon>Batrachia</taxon>
        <taxon>Caudata</taxon>
        <taxon>Salamandroidea</taxon>
        <taxon>Salamandridae</taxon>
        <taxon>Pleurodelinae</taxon>
        <taxon>Pleurodeles</taxon>
    </lineage>
</organism>
<evidence type="ECO:0000256" key="2">
    <source>
        <dbReference type="SAM" id="SignalP"/>
    </source>
</evidence>
<keyword evidence="4" id="KW-1185">Reference proteome</keyword>
<evidence type="ECO:0000313" key="4">
    <source>
        <dbReference type="Proteomes" id="UP001066276"/>
    </source>
</evidence>
<feature type="region of interest" description="Disordered" evidence="1">
    <location>
        <begin position="55"/>
        <end position="115"/>
    </location>
</feature>
<gene>
    <name evidence="3" type="ORF">NDU88_002648</name>
</gene>